<reference evidence="1" key="1">
    <citation type="journal article" date="2021" name="Proc. Natl. Acad. Sci. U.S.A.">
        <title>A Catalog of Tens of Thousands of Viruses from Human Metagenomes Reveals Hidden Associations with Chronic Diseases.</title>
        <authorList>
            <person name="Tisza M.J."/>
            <person name="Buck C.B."/>
        </authorList>
    </citation>
    <scope>NUCLEOTIDE SEQUENCE</scope>
    <source>
        <strain evidence="1">Ctqve24</strain>
    </source>
</reference>
<organism evidence="1">
    <name type="scientific">Podoviridae sp. ctqve24</name>
    <dbReference type="NCBI Taxonomy" id="2826580"/>
    <lineage>
        <taxon>Viruses</taxon>
        <taxon>Duplodnaviria</taxon>
        <taxon>Heunggongvirae</taxon>
        <taxon>Uroviricota</taxon>
        <taxon>Caudoviricetes</taxon>
    </lineage>
</organism>
<protein>
    <submittedName>
        <fullName evidence="1">Uncharacterized protein</fullName>
    </submittedName>
</protein>
<name>A0A8S5MGE9_9CAUD</name>
<proteinExistence type="predicted"/>
<dbReference type="EMBL" id="BK014901">
    <property type="protein sequence ID" value="DAD81417.1"/>
    <property type="molecule type" value="Genomic_DNA"/>
</dbReference>
<sequence>MVQKFQNRSINLFSYISNDMVHNLLNGHIDDI</sequence>
<accession>A0A8S5MGE9</accession>
<evidence type="ECO:0000313" key="1">
    <source>
        <dbReference type="EMBL" id="DAD81417.1"/>
    </source>
</evidence>